<keyword evidence="8 13" id="KW-0653">Protein transport</keyword>
<accession>A0A517STR6</accession>
<feature type="transmembrane region" description="Helical" evidence="13">
    <location>
        <begin position="90"/>
        <end position="113"/>
    </location>
</feature>
<sequence length="357" mass="39642">MAENQSQEQDQKTEQATPQRLRKAREEGQIGYSSEVLGGVIVLTCVLFFWLSGSWFFGTLRNSIADRLTWFELPIESPTMLIQLLSAETLRVGGAVLGLLIPVFIAATASGLLQTNFNFSTKPLEIRTDKLSPVEGFKRIFSSRSVVRGALSIAKATLIIVVALVVSYNQINNILNSGLGSISQLFSFLATMVLYCSLAIAGTMGVTGLIDLGFQKWKHLQDMRMSRRDLKDENKSTEGDPLIRARIKQIQAEMGRQRMLSKVPEASVVITNPTHFAVALKFDPENMDAPIVVAKGADHLAQKIIEIAKENRVAVVQRKPIARFLHAHVELNQPIPYDLYQAVAEILNFVYQSRSLV</sequence>
<dbReference type="PRINTS" id="PR00950">
    <property type="entry name" value="TYPE3IMSPROT"/>
</dbReference>
<keyword evidence="7 13" id="KW-1005">Bacterial flagellum biogenesis</keyword>
<dbReference type="NCBIfam" id="TIGR00328">
    <property type="entry name" value="flhB"/>
    <property type="match status" value="1"/>
</dbReference>
<name>A0A517STR6_9BACT</name>
<dbReference type="InterPro" id="IPR006135">
    <property type="entry name" value="T3SS_substrate_exporter"/>
</dbReference>
<dbReference type="PANTHER" id="PTHR30531">
    <property type="entry name" value="FLAGELLAR BIOSYNTHETIC PROTEIN FLHB"/>
    <property type="match status" value="1"/>
</dbReference>
<keyword evidence="6 13" id="KW-0812">Transmembrane</keyword>
<comment type="subcellular location">
    <subcellularLocation>
        <location evidence="1">Cell membrane</location>
        <topology evidence="1">Multi-pass membrane protein</topology>
    </subcellularLocation>
</comment>
<dbReference type="Pfam" id="PF01312">
    <property type="entry name" value="Bac_export_2"/>
    <property type="match status" value="1"/>
</dbReference>
<evidence type="ECO:0000256" key="11">
    <source>
        <dbReference type="ARBA" id="ARBA00023225"/>
    </source>
</evidence>
<keyword evidence="9 13" id="KW-1133">Transmembrane helix</keyword>
<evidence type="ECO:0000256" key="1">
    <source>
        <dbReference type="ARBA" id="ARBA00004651"/>
    </source>
</evidence>
<dbReference type="OrthoDB" id="9807950at2"/>
<evidence type="ECO:0000256" key="6">
    <source>
        <dbReference type="ARBA" id="ARBA00022692"/>
    </source>
</evidence>
<evidence type="ECO:0000313" key="16">
    <source>
        <dbReference type="Proteomes" id="UP000315003"/>
    </source>
</evidence>
<evidence type="ECO:0000256" key="13">
    <source>
        <dbReference type="RuleBase" id="RU364091"/>
    </source>
</evidence>
<organism evidence="15 16">
    <name type="scientific">Stieleria bergensis</name>
    <dbReference type="NCBI Taxonomy" id="2528025"/>
    <lineage>
        <taxon>Bacteria</taxon>
        <taxon>Pseudomonadati</taxon>
        <taxon>Planctomycetota</taxon>
        <taxon>Planctomycetia</taxon>
        <taxon>Pirellulales</taxon>
        <taxon>Pirellulaceae</taxon>
        <taxon>Stieleria</taxon>
    </lineage>
</organism>
<dbReference type="InterPro" id="IPR029025">
    <property type="entry name" value="T3SS_substrate_exporter_C"/>
</dbReference>
<evidence type="ECO:0000256" key="7">
    <source>
        <dbReference type="ARBA" id="ARBA00022795"/>
    </source>
</evidence>
<feature type="region of interest" description="Disordered" evidence="14">
    <location>
        <begin position="1"/>
        <end position="21"/>
    </location>
</feature>
<dbReference type="AlphaFoldDB" id="A0A517STR6"/>
<proteinExistence type="inferred from homology"/>
<keyword evidence="15" id="KW-0966">Cell projection</keyword>
<protein>
    <recommendedName>
        <fullName evidence="3 13">Flagellar biosynthetic protein FlhB</fullName>
    </recommendedName>
</protein>
<evidence type="ECO:0000256" key="2">
    <source>
        <dbReference type="ARBA" id="ARBA00010690"/>
    </source>
</evidence>
<keyword evidence="15" id="KW-0969">Cilium</keyword>
<feature type="compositionally biased region" description="Polar residues" evidence="14">
    <location>
        <begin position="1"/>
        <end position="18"/>
    </location>
</feature>
<comment type="similarity">
    <text evidence="2 13">Belongs to the type III secretion exporter family.</text>
</comment>
<evidence type="ECO:0000256" key="3">
    <source>
        <dbReference type="ARBA" id="ARBA00021622"/>
    </source>
</evidence>
<evidence type="ECO:0000256" key="5">
    <source>
        <dbReference type="ARBA" id="ARBA00022475"/>
    </source>
</evidence>
<dbReference type="InterPro" id="IPR006136">
    <property type="entry name" value="FlhB"/>
</dbReference>
<evidence type="ECO:0000313" key="15">
    <source>
        <dbReference type="EMBL" id="QDT59514.1"/>
    </source>
</evidence>
<gene>
    <name evidence="15" type="primary">flhB_2</name>
    <name evidence="13" type="synonym">flhB</name>
    <name evidence="15" type="ORF">SV7mr_20220</name>
</gene>
<dbReference type="Gene3D" id="6.10.250.2080">
    <property type="match status" value="1"/>
</dbReference>
<evidence type="ECO:0000256" key="4">
    <source>
        <dbReference type="ARBA" id="ARBA00022448"/>
    </source>
</evidence>
<evidence type="ECO:0000256" key="10">
    <source>
        <dbReference type="ARBA" id="ARBA00023136"/>
    </source>
</evidence>
<feature type="transmembrane region" description="Helical" evidence="13">
    <location>
        <begin position="30"/>
        <end position="51"/>
    </location>
</feature>
<evidence type="ECO:0000256" key="9">
    <source>
        <dbReference type="ARBA" id="ARBA00022989"/>
    </source>
</evidence>
<dbReference type="PANTHER" id="PTHR30531:SF12">
    <property type="entry name" value="FLAGELLAR BIOSYNTHETIC PROTEIN FLHB"/>
    <property type="match status" value="1"/>
</dbReference>
<keyword evidence="11 13" id="KW-1006">Bacterial flagellum protein export</keyword>
<keyword evidence="5 13" id="KW-1003">Cell membrane</keyword>
<feature type="transmembrane region" description="Helical" evidence="13">
    <location>
        <begin position="188"/>
        <end position="214"/>
    </location>
</feature>
<keyword evidence="16" id="KW-1185">Reference proteome</keyword>
<keyword evidence="10 13" id="KW-0472">Membrane</keyword>
<dbReference type="EMBL" id="CP036272">
    <property type="protein sequence ID" value="QDT59514.1"/>
    <property type="molecule type" value="Genomic_DNA"/>
</dbReference>
<dbReference type="GO" id="GO:0044780">
    <property type="term" value="P:bacterial-type flagellum assembly"/>
    <property type="evidence" value="ECO:0007669"/>
    <property type="project" value="InterPro"/>
</dbReference>
<dbReference type="FunFam" id="3.40.1690.10:FF:000001">
    <property type="entry name" value="Flagellar biosynthetic protein FlhB"/>
    <property type="match status" value="1"/>
</dbReference>
<dbReference type="Gene3D" id="3.40.1690.10">
    <property type="entry name" value="secretion proteins EscU"/>
    <property type="match status" value="1"/>
</dbReference>
<evidence type="ECO:0000256" key="8">
    <source>
        <dbReference type="ARBA" id="ARBA00022927"/>
    </source>
</evidence>
<evidence type="ECO:0000256" key="12">
    <source>
        <dbReference type="ARBA" id="ARBA00025078"/>
    </source>
</evidence>
<dbReference type="GO" id="GO:0009306">
    <property type="term" value="P:protein secretion"/>
    <property type="evidence" value="ECO:0007669"/>
    <property type="project" value="InterPro"/>
</dbReference>
<dbReference type="SUPFAM" id="SSF160544">
    <property type="entry name" value="EscU C-terminal domain-like"/>
    <property type="match status" value="1"/>
</dbReference>
<dbReference type="RefSeq" id="WP_145271446.1">
    <property type="nucleotide sequence ID" value="NZ_CP036272.1"/>
</dbReference>
<comment type="function">
    <text evidence="12 13">Required for formation of the rod structure in the basal body of the flagellar apparatus. Together with FliI and FliH, may constitute the export apparatus of flagellin.</text>
</comment>
<dbReference type="Proteomes" id="UP000315003">
    <property type="component" value="Chromosome"/>
</dbReference>
<evidence type="ECO:0000256" key="14">
    <source>
        <dbReference type="SAM" id="MobiDB-lite"/>
    </source>
</evidence>
<keyword evidence="15" id="KW-0282">Flagellum</keyword>
<reference evidence="15 16" key="1">
    <citation type="submission" date="2019-02" db="EMBL/GenBank/DDBJ databases">
        <title>Deep-cultivation of Planctomycetes and their phenomic and genomic characterization uncovers novel biology.</title>
        <authorList>
            <person name="Wiegand S."/>
            <person name="Jogler M."/>
            <person name="Boedeker C."/>
            <person name="Pinto D."/>
            <person name="Vollmers J."/>
            <person name="Rivas-Marin E."/>
            <person name="Kohn T."/>
            <person name="Peeters S.H."/>
            <person name="Heuer A."/>
            <person name="Rast P."/>
            <person name="Oberbeckmann S."/>
            <person name="Bunk B."/>
            <person name="Jeske O."/>
            <person name="Meyerdierks A."/>
            <person name="Storesund J.E."/>
            <person name="Kallscheuer N."/>
            <person name="Luecker S."/>
            <person name="Lage O.M."/>
            <person name="Pohl T."/>
            <person name="Merkel B.J."/>
            <person name="Hornburger P."/>
            <person name="Mueller R.-W."/>
            <person name="Bruemmer F."/>
            <person name="Labrenz M."/>
            <person name="Spormann A.M."/>
            <person name="Op den Camp H."/>
            <person name="Overmann J."/>
            <person name="Amann R."/>
            <person name="Jetten M.S.M."/>
            <person name="Mascher T."/>
            <person name="Medema M.H."/>
            <person name="Devos D.P."/>
            <person name="Kaster A.-K."/>
            <person name="Ovreas L."/>
            <person name="Rohde M."/>
            <person name="Galperin M.Y."/>
            <person name="Jogler C."/>
        </authorList>
    </citation>
    <scope>NUCLEOTIDE SEQUENCE [LARGE SCALE GENOMIC DNA]</scope>
    <source>
        <strain evidence="15 16">SV_7m_r</strain>
    </source>
</reference>
<keyword evidence="4 13" id="KW-0813">Transport</keyword>
<feature type="transmembrane region" description="Helical" evidence="13">
    <location>
        <begin position="146"/>
        <end position="168"/>
    </location>
</feature>
<dbReference type="GO" id="GO:0005886">
    <property type="term" value="C:plasma membrane"/>
    <property type="evidence" value="ECO:0007669"/>
    <property type="project" value="UniProtKB-SubCell"/>
</dbReference>